<keyword evidence="2" id="KW-0158">Chromosome</keyword>
<dbReference type="SMART" id="SM00777">
    <property type="entry name" value="Mad3_BUB1_I"/>
    <property type="match status" value="1"/>
</dbReference>
<dbReference type="RefSeq" id="XP_006677409.1">
    <property type="nucleotide sequence ID" value="XM_006677346.1"/>
</dbReference>
<dbReference type="SMART" id="SM00220">
    <property type="entry name" value="S_TKc"/>
    <property type="match status" value="1"/>
</dbReference>
<accession>F4NYY5</accession>
<dbReference type="Gene3D" id="1.10.510.10">
    <property type="entry name" value="Transferase(Phosphotransferase) domain 1"/>
    <property type="match status" value="1"/>
</dbReference>
<feature type="region of interest" description="Disordered" evidence="6">
    <location>
        <begin position="479"/>
        <end position="510"/>
    </location>
</feature>
<dbReference type="PROSITE" id="PS00108">
    <property type="entry name" value="PROTEIN_KINASE_ST"/>
    <property type="match status" value="1"/>
</dbReference>
<dbReference type="InterPro" id="IPR008271">
    <property type="entry name" value="Ser/Thr_kinase_AS"/>
</dbReference>
<dbReference type="InParanoid" id="F4NYY5"/>
<dbReference type="GO" id="GO:0004672">
    <property type="term" value="F:protein kinase activity"/>
    <property type="evidence" value="ECO:0000318"/>
    <property type="project" value="GO_Central"/>
</dbReference>
<feature type="compositionally biased region" description="Polar residues" evidence="6">
    <location>
        <begin position="494"/>
        <end position="510"/>
    </location>
</feature>
<dbReference type="HOGENOM" id="CLU_002115_1_0_1"/>
<organism evidence="9 10">
    <name type="scientific">Batrachochytrium dendrobatidis (strain JAM81 / FGSC 10211)</name>
    <name type="common">Frog chytrid fungus</name>
    <dbReference type="NCBI Taxonomy" id="684364"/>
    <lineage>
        <taxon>Eukaryota</taxon>
        <taxon>Fungi</taxon>
        <taxon>Fungi incertae sedis</taxon>
        <taxon>Chytridiomycota</taxon>
        <taxon>Chytridiomycota incertae sedis</taxon>
        <taxon>Chytridiomycetes</taxon>
        <taxon>Rhizophydiales</taxon>
        <taxon>Rhizophydiales incertae sedis</taxon>
        <taxon>Batrachochytrium</taxon>
    </lineage>
</organism>
<dbReference type="InterPro" id="IPR000719">
    <property type="entry name" value="Prot_kinase_dom"/>
</dbReference>
<dbReference type="GO" id="GO:0000776">
    <property type="term" value="C:kinetochore"/>
    <property type="evidence" value="ECO:0000318"/>
    <property type="project" value="GO_Central"/>
</dbReference>
<dbReference type="PROSITE" id="PS51489">
    <property type="entry name" value="BUB1_N"/>
    <property type="match status" value="1"/>
</dbReference>
<feature type="coiled-coil region" evidence="5">
    <location>
        <begin position="49"/>
        <end position="76"/>
    </location>
</feature>
<comment type="subcellular location">
    <subcellularLocation>
        <location evidence="1">Chromosome</location>
        <location evidence="1">Centromere</location>
        <location evidence="1">Kinetochore</location>
    </subcellularLocation>
</comment>
<evidence type="ECO:0000256" key="3">
    <source>
        <dbReference type="ARBA" id="ARBA00022838"/>
    </source>
</evidence>
<feature type="compositionally biased region" description="Low complexity" evidence="6">
    <location>
        <begin position="237"/>
        <end position="250"/>
    </location>
</feature>
<dbReference type="InterPro" id="IPR015661">
    <property type="entry name" value="Bub1/Mad3"/>
</dbReference>
<dbReference type="FunCoup" id="F4NYY5">
    <property type="interactions" value="148"/>
</dbReference>
<dbReference type="PROSITE" id="PS50011">
    <property type="entry name" value="PROTEIN_KINASE_DOM"/>
    <property type="match status" value="1"/>
</dbReference>
<dbReference type="Pfam" id="PF08311">
    <property type="entry name" value="Mad3_BUB1_I"/>
    <property type="match status" value="1"/>
</dbReference>
<dbReference type="OMA" id="NCEKGVG"/>
<dbReference type="InterPro" id="IPR011009">
    <property type="entry name" value="Kinase-like_dom_sf"/>
</dbReference>
<dbReference type="EMBL" id="GL882881">
    <property type="protein sequence ID" value="EGF81791.1"/>
    <property type="molecule type" value="Genomic_DNA"/>
</dbReference>
<keyword evidence="4" id="KW-0137">Centromere</keyword>
<keyword evidence="5" id="KW-0175">Coiled coil</keyword>
<dbReference type="InterPro" id="IPR013212">
    <property type="entry name" value="Mad3/Bub1_I"/>
</dbReference>
<dbReference type="PANTHER" id="PTHR14030:SF4">
    <property type="entry name" value="BUB1 KINASE, ISOFORM A-RELATED"/>
    <property type="match status" value="1"/>
</dbReference>
<keyword evidence="10" id="KW-1185">Reference proteome</keyword>
<dbReference type="FunFam" id="1.25.40.430:FF:000003">
    <property type="entry name" value="Checkpoint serine/threonine-protein kinase BUB1"/>
    <property type="match status" value="1"/>
</dbReference>
<name>F4NYY5_BATDJ</name>
<keyword evidence="3" id="KW-0995">Kinetochore</keyword>
<evidence type="ECO:0000256" key="1">
    <source>
        <dbReference type="ARBA" id="ARBA00004629"/>
    </source>
</evidence>
<protein>
    <recommendedName>
        <fullName evidence="11">BUB protein kinase</fullName>
    </recommendedName>
</protein>
<dbReference type="GO" id="GO:0005524">
    <property type="term" value="F:ATP binding"/>
    <property type="evidence" value="ECO:0007669"/>
    <property type="project" value="InterPro"/>
</dbReference>
<evidence type="ECO:0000256" key="2">
    <source>
        <dbReference type="ARBA" id="ARBA00022454"/>
    </source>
</evidence>
<feature type="domain" description="BUB1 N-terminal" evidence="8">
    <location>
        <begin position="66"/>
        <end position="234"/>
    </location>
</feature>
<evidence type="ECO:0000313" key="10">
    <source>
        <dbReference type="Proteomes" id="UP000007241"/>
    </source>
</evidence>
<dbReference type="Gene3D" id="1.25.40.430">
    <property type="match status" value="1"/>
</dbReference>
<evidence type="ECO:0000259" key="8">
    <source>
        <dbReference type="PROSITE" id="PS51489"/>
    </source>
</evidence>
<sequence>MDQPIVELADIEHQKENIQPLRSGRSAAALAERFADSAAKCTATSSTYNVQQQLHMADLERQRQSLEDALASVSDTSDDDPLDPFHRYIRWVEQYYSQDHPSYMRVLENAIRRFRKDFRYKNDPRHLMLWMRLAKRTPNPVDIFKYLSVNEIGLQTALYYEEYATLMETCCKFKEAQEILTLGINRNAQPVDRLTRSRKEFLARRSTAAISEELDPTLDENQQSDLDSRKPLENIVSSASRSQSATQQHQVLSSRSAIGQRQGKIKVFVDADPNTDSVSLENRVMPTTSLSNPWPIYDGESQRRKENVPEPTKWVGATFPQKQPLKKPISADIKIPVYQDKLEQAFVEPEKRINPNGNQTVLHEVPPSSKHTTLLQSLDRDLSPVNKIAALPTVEPALPRPPVLPTNSVAINKSNAAKDFACAWKKDLFFADGLELSFEEYRAQIPRYRFVQKLTFPLSHTQKNTQIDNAPMDISMRLNNNTQPQSSRSRDAGLSTQPFTISTNHQQSSRPFVQHNISKAKEISSPTINTKAAMEDIFKMFSVPLTADDPKNAQISETGADWDDDEETISSKIYRPTSANFKIGVFHDEENEGSTLQQMNDQADLVPISQRVFGSNLSSSAQQLPPHPMQSLKTDHATSILLRENKGLKNASQHALSGLADELPLHGANTRPTSENSLLMHSTPYSSVRSGDVMQDKSINVERNMTTISRARMIFGQTLDPMTPITEASSELDRTIGGLSTVCSQATLSGISTILEEVDDTMAYKRRPLDTASDDLNITADTKQTHAIFDDDNMSREKKCYIGNKIIHSMNDTDIDYSNCVRNLHMSHQAVAEPCLPQNAMTGYSMQAQDNDQALIIDVPNPCDPNDKNIQQTILAISPSTSQKNTSPIYDHGDSDAILPVDKSRNKYTDIHLDSVGVLNVLGHLGNGAFAQVYLVQRDLDQLDAPLSDADLANLLDDSFSNDFNGYEEKKSYNTTLTPHIYALKIQSPPSSWEHYILCTLQHRVPDDMLDSIVWCYSMYMYRNCSMMLLPHCKYGSILDCLNTVSTNSYGVDGAGVNEALAVFWTIEMLKIVAGIHAVGVIHGDIKADNVMLRFESDSAKQRNISEASSLQAQYQAGGSGGWSSKGLMVVDWGRSIDLKMFDMEQLFITPVPTAKSNTGRGGSVSVDESIECLEVRTGCCWKFQPDWYGVASIAHLLLFRTDMQVVNDMDAQPFGQQTRLKLKRPLKRNWQTGLWTRLFDILLNSGMYGAGTADDCIAAIDPVRVEFEQWLEKSSVRGSTMLRGLLSSVQATAMEKRRHQAR</sequence>
<reference evidence="9 10" key="1">
    <citation type="submission" date="2009-12" db="EMBL/GenBank/DDBJ databases">
        <title>The draft genome of Batrachochytrium dendrobatidis.</title>
        <authorList>
            <consortium name="US DOE Joint Genome Institute (JGI-PGF)"/>
            <person name="Kuo A."/>
            <person name="Salamov A."/>
            <person name="Schmutz J."/>
            <person name="Lucas S."/>
            <person name="Pitluck S."/>
            <person name="Rosenblum E."/>
            <person name="Stajich J."/>
            <person name="Eisen M."/>
            <person name="Grigoriev I.V."/>
        </authorList>
    </citation>
    <scope>NUCLEOTIDE SEQUENCE [LARGE SCALE GENOMIC DNA]</scope>
    <source>
        <strain evidence="10">JAM81 / FGSC 10211</strain>
    </source>
</reference>
<dbReference type="GO" id="GO:0005634">
    <property type="term" value="C:nucleus"/>
    <property type="evidence" value="ECO:0000318"/>
    <property type="project" value="GO_Central"/>
</dbReference>
<evidence type="ECO:0000256" key="4">
    <source>
        <dbReference type="ARBA" id="ARBA00023328"/>
    </source>
</evidence>
<evidence type="ECO:0000256" key="6">
    <source>
        <dbReference type="SAM" id="MobiDB-lite"/>
    </source>
</evidence>
<feature type="region of interest" description="Disordered" evidence="6">
    <location>
        <begin position="236"/>
        <end position="258"/>
    </location>
</feature>
<dbReference type="GO" id="GO:0051754">
    <property type="term" value="P:meiotic sister chromatid cohesion, centromeric"/>
    <property type="evidence" value="ECO:0000318"/>
    <property type="project" value="GO_Central"/>
</dbReference>
<dbReference type="SUPFAM" id="SSF56112">
    <property type="entry name" value="Protein kinase-like (PK-like)"/>
    <property type="match status" value="1"/>
</dbReference>
<gene>
    <name evidence="9" type="ORF">BATDEDRAFT_34582</name>
</gene>
<dbReference type="GO" id="GO:0032991">
    <property type="term" value="C:protein-containing complex"/>
    <property type="evidence" value="ECO:0007669"/>
    <property type="project" value="UniProtKB-ARBA"/>
</dbReference>
<dbReference type="OrthoDB" id="248495at2759"/>
<dbReference type="STRING" id="684364.F4NYY5"/>
<feature type="domain" description="Protein kinase" evidence="7">
    <location>
        <begin position="919"/>
        <end position="1303"/>
    </location>
</feature>
<dbReference type="PANTHER" id="PTHR14030">
    <property type="entry name" value="MITOTIC CHECKPOINT SERINE/THREONINE-PROTEIN KINASE BUB1"/>
    <property type="match status" value="1"/>
</dbReference>
<evidence type="ECO:0000259" key="7">
    <source>
        <dbReference type="PROSITE" id="PS50011"/>
    </source>
</evidence>
<evidence type="ECO:0000313" key="9">
    <source>
        <dbReference type="EMBL" id="EGF81791.1"/>
    </source>
</evidence>
<proteinExistence type="predicted"/>
<dbReference type="GO" id="GO:0007094">
    <property type="term" value="P:mitotic spindle assembly checkpoint signaling"/>
    <property type="evidence" value="ECO:0000318"/>
    <property type="project" value="GO_Central"/>
</dbReference>
<dbReference type="Proteomes" id="UP000007241">
    <property type="component" value="Unassembled WGS sequence"/>
</dbReference>
<evidence type="ECO:0008006" key="11">
    <source>
        <dbReference type="Google" id="ProtNLM"/>
    </source>
</evidence>
<evidence type="ECO:0000256" key="5">
    <source>
        <dbReference type="SAM" id="Coils"/>
    </source>
</evidence>
<dbReference type="GeneID" id="18240491"/>